<evidence type="ECO:0000256" key="1">
    <source>
        <dbReference type="ARBA" id="ARBA00006249"/>
    </source>
</evidence>
<reference evidence="9 10" key="1">
    <citation type="submission" date="2023-06" db="EMBL/GenBank/DDBJ databases">
        <title>Black Yeasts Isolated from many extreme environments.</title>
        <authorList>
            <person name="Coleine C."/>
            <person name="Stajich J.E."/>
            <person name="Selbmann L."/>
        </authorList>
    </citation>
    <scope>NUCLEOTIDE SEQUENCE [LARGE SCALE GENOMIC DNA]</scope>
    <source>
        <strain evidence="9 10">CCFEE 5887</strain>
    </source>
</reference>
<dbReference type="AlphaFoldDB" id="A0AAV9QJM4"/>
<dbReference type="PANTHER" id="PTHR33938:SF8">
    <property type="entry name" value="CARBOXYLIC ESTER HYDROLASE"/>
    <property type="match status" value="1"/>
</dbReference>
<evidence type="ECO:0000256" key="7">
    <source>
        <dbReference type="ARBA" id="ARBA00023157"/>
    </source>
</evidence>
<gene>
    <name evidence="9" type="ORF">LTR25_002030</name>
</gene>
<keyword evidence="5 8" id="KW-0378">Hydrolase</keyword>
<comment type="caution">
    <text evidence="9">The sequence shown here is derived from an EMBL/GenBank/DDBJ whole genome shotgun (WGS) entry which is preliminary data.</text>
</comment>
<dbReference type="InterPro" id="IPR011118">
    <property type="entry name" value="Tannase/feruloyl_esterase"/>
</dbReference>
<dbReference type="GO" id="GO:0030600">
    <property type="term" value="F:feruloyl esterase activity"/>
    <property type="evidence" value="ECO:0007669"/>
    <property type="project" value="UniProtKB-ARBA"/>
</dbReference>
<protein>
    <recommendedName>
        <fullName evidence="8">Carboxylic ester hydrolase</fullName>
        <ecNumber evidence="8">3.1.1.-</ecNumber>
    </recommendedName>
</protein>
<evidence type="ECO:0000313" key="9">
    <source>
        <dbReference type="EMBL" id="KAK5542145.1"/>
    </source>
</evidence>
<evidence type="ECO:0000313" key="10">
    <source>
        <dbReference type="Proteomes" id="UP001345827"/>
    </source>
</evidence>
<sequence length="546" mass="59286">MDPAQVTFGQQYIGTPCAQLVAPVLPDAEILQITAAEVHNYSFPTIPIFQGPAPAVSDLDFCNVTVSLRHPGADYQDTVYVNIWLPLRESDWNGRYQATGGGGLAAGFGDLMLGPQVAHGYVASSTDAGLTLDNTIDPMSGLWALKDDGTPNDVLHLNFAWRSIHDMAVVSKDVIKQFYGTDPSHSYWQGCSQGGRQGYAAAAKYPHDFNGILATAPAIDIVEFVPSDYWPPVVLRNAAAGIPPSCIFDEYQKAIIAACDPLDGVTDGLISTHESLESCTFDPETLVGKTISCGEGCQELDPRIGWVKVPCKKTSNLTLTSAHADVVREILRGPHTADGKRLWYGLAPGADFDVLASVILTENGTSREVVPFMVAENFLKYLAMQDPEYDMTKMTHEDYVKAHQQSITRLGPLWGNQELDLTGFKQSGGKLLTWFGLADQYITPFGMMRYREGIQAKFGGPDAVDEWYRLFFAPGAGHCFGGHGPNPVDPLGALVSWVEQGKAPDVLRAATMTAAGVEITRDLCRFPMKLTYTDGDVNEAASFTCQ</sequence>
<evidence type="ECO:0000256" key="4">
    <source>
        <dbReference type="ARBA" id="ARBA00022729"/>
    </source>
</evidence>
<dbReference type="PANTHER" id="PTHR33938">
    <property type="entry name" value="FERULOYL ESTERASE B-RELATED"/>
    <property type="match status" value="1"/>
</dbReference>
<keyword evidence="4" id="KW-0732">Signal</keyword>
<keyword evidence="7" id="KW-1015">Disulfide bond</keyword>
<comment type="similarity">
    <text evidence="1 8">Belongs to the tannase family.</text>
</comment>
<keyword evidence="6" id="KW-0106">Calcium</keyword>
<evidence type="ECO:0000256" key="2">
    <source>
        <dbReference type="ARBA" id="ARBA00022487"/>
    </source>
</evidence>
<dbReference type="SUPFAM" id="SSF53474">
    <property type="entry name" value="alpha/beta-Hydrolases"/>
    <property type="match status" value="1"/>
</dbReference>
<evidence type="ECO:0000256" key="8">
    <source>
        <dbReference type="RuleBase" id="RU361238"/>
    </source>
</evidence>
<keyword evidence="10" id="KW-1185">Reference proteome</keyword>
<dbReference type="EC" id="3.1.1.-" evidence="8"/>
<dbReference type="GO" id="GO:0046872">
    <property type="term" value="F:metal ion binding"/>
    <property type="evidence" value="ECO:0007669"/>
    <property type="project" value="UniProtKB-KW"/>
</dbReference>
<accession>A0AAV9QJM4</accession>
<name>A0AAV9QJM4_9PEZI</name>
<organism evidence="9 10">
    <name type="scientific">Vermiconidia calcicola</name>
    <dbReference type="NCBI Taxonomy" id="1690605"/>
    <lineage>
        <taxon>Eukaryota</taxon>
        <taxon>Fungi</taxon>
        <taxon>Dikarya</taxon>
        <taxon>Ascomycota</taxon>
        <taxon>Pezizomycotina</taxon>
        <taxon>Dothideomycetes</taxon>
        <taxon>Dothideomycetidae</taxon>
        <taxon>Mycosphaerellales</taxon>
        <taxon>Extremaceae</taxon>
        <taxon>Vermiconidia</taxon>
    </lineage>
</organism>
<keyword evidence="2" id="KW-0719">Serine esterase</keyword>
<dbReference type="Pfam" id="PF07519">
    <property type="entry name" value="Tannase"/>
    <property type="match status" value="1"/>
</dbReference>
<dbReference type="Gene3D" id="3.40.50.1820">
    <property type="entry name" value="alpha/beta hydrolase"/>
    <property type="match status" value="1"/>
</dbReference>
<proteinExistence type="inferred from homology"/>
<keyword evidence="3" id="KW-0479">Metal-binding</keyword>
<dbReference type="EMBL" id="JAXLQG010000003">
    <property type="protein sequence ID" value="KAK5542145.1"/>
    <property type="molecule type" value="Genomic_DNA"/>
</dbReference>
<evidence type="ECO:0000256" key="3">
    <source>
        <dbReference type="ARBA" id="ARBA00022723"/>
    </source>
</evidence>
<dbReference type="Proteomes" id="UP001345827">
    <property type="component" value="Unassembled WGS sequence"/>
</dbReference>
<evidence type="ECO:0000256" key="6">
    <source>
        <dbReference type="ARBA" id="ARBA00022837"/>
    </source>
</evidence>
<dbReference type="InterPro" id="IPR029058">
    <property type="entry name" value="AB_hydrolase_fold"/>
</dbReference>
<evidence type="ECO:0000256" key="5">
    <source>
        <dbReference type="ARBA" id="ARBA00022801"/>
    </source>
</evidence>